<evidence type="ECO:0000313" key="3">
    <source>
        <dbReference type="EMBL" id="TQL51225.1"/>
    </source>
</evidence>
<dbReference type="InterPro" id="IPR011344">
    <property type="entry name" value="ssDNA-bd"/>
</dbReference>
<gene>
    <name evidence="3" type="ORF">FB467_2363</name>
</gene>
<dbReference type="AlphaFoldDB" id="A0A542YSZ9"/>
<dbReference type="Gene3D" id="2.40.50.140">
    <property type="entry name" value="Nucleic acid-binding proteins"/>
    <property type="match status" value="1"/>
</dbReference>
<dbReference type="EMBL" id="VFOP01000001">
    <property type="protein sequence ID" value="TQL51225.1"/>
    <property type="molecule type" value="Genomic_DNA"/>
</dbReference>
<evidence type="ECO:0000313" key="4">
    <source>
        <dbReference type="Proteomes" id="UP000319516"/>
    </source>
</evidence>
<organism evidence="3 4">
    <name type="scientific">Ornithinicoccus hortensis</name>
    <dbReference type="NCBI Taxonomy" id="82346"/>
    <lineage>
        <taxon>Bacteria</taxon>
        <taxon>Bacillati</taxon>
        <taxon>Actinomycetota</taxon>
        <taxon>Actinomycetes</taxon>
        <taxon>Micrococcales</taxon>
        <taxon>Intrasporangiaceae</taxon>
        <taxon>Ornithinicoccus</taxon>
    </lineage>
</organism>
<dbReference type="InterPro" id="IPR000424">
    <property type="entry name" value="Primosome_PriB/ssb"/>
</dbReference>
<dbReference type="GO" id="GO:0003697">
    <property type="term" value="F:single-stranded DNA binding"/>
    <property type="evidence" value="ECO:0007669"/>
    <property type="project" value="InterPro"/>
</dbReference>
<dbReference type="Pfam" id="PF00436">
    <property type="entry name" value="SSB"/>
    <property type="match status" value="1"/>
</dbReference>
<keyword evidence="4" id="KW-1185">Reference proteome</keyword>
<keyword evidence="1 2" id="KW-0238">DNA-binding</keyword>
<sequence>MATATVAEDRGPEPLNAVQLRGRISAVPQTRELPSGDLVVTFRVAVPRPRRRGGGSRAVVDAIDIACWTARTRGYAVRLAVGDAVEVEGALRRRFFASGDGRVSRYEVEASTLRRPRPVRRG</sequence>
<evidence type="ECO:0000256" key="2">
    <source>
        <dbReference type="PIRNR" id="PIRNR002070"/>
    </source>
</evidence>
<dbReference type="RefSeq" id="WP_141785256.1">
    <property type="nucleotide sequence ID" value="NZ_BAAAIK010000010.1"/>
</dbReference>
<evidence type="ECO:0000256" key="1">
    <source>
        <dbReference type="ARBA" id="ARBA00023125"/>
    </source>
</evidence>
<dbReference type="PIRSF" id="PIRSF002070">
    <property type="entry name" value="SSB"/>
    <property type="match status" value="1"/>
</dbReference>
<dbReference type="SUPFAM" id="SSF50249">
    <property type="entry name" value="Nucleic acid-binding proteins"/>
    <property type="match status" value="1"/>
</dbReference>
<proteinExistence type="predicted"/>
<dbReference type="Proteomes" id="UP000319516">
    <property type="component" value="Unassembled WGS sequence"/>
</dbReference>
<dbReference type="InterPro" id="IPR012340">
    <property type="entry name" value="NA-bd_OB-fold"/>
</dbReference>
<dbReference type="PROSITE" id="PS50935">
    <property type="entry name" value="SSB"/>
    <property type="match status" value="1"/>
</dbReference>
<name>A0A542YSZ9_9MICO</name>
<dbReference type="GO" id="GO:0006260">
    <property type="term" value="P:DNA replication"/>
    <property type="evidence" value="ECO:0007669"/>
    <property type="project" value="InterPro"/>
</dbReference>
<accession>A0A542YSZ9</accession>
<dbReference type="OrthoDB" id="5186768at2"/>
<comment type="caution">
    <text evidence="3">The sequence shown here is derived from an EMBL/GenBank/DDBJ whole genome shotgun (WGS) entry which is preliminary data.</text>
</comment>
<reference evidence="3 4" key="1">
    <citation type="submission" date="2019-06" db="EMBL/GenBank/DDBJ databases">
        <title>Sequencing the genomes of 1000 actinobacteria strains.</title>
        <authorList>
            <person name="Klenk H.-P."/>
        </authorList>
    </citation>
    <scope>NUCLEOTIDE SEQUENCE [LARGE SCALE GENOMIC DNA]</scope>
    <source>
        <strain evidence="3 4">DSM 12335</strain>
    </source>
</reference>
<protein>
    <recommendedName>
        <fullName evidence="2">Single-stranded DNA-binding protein</fullName>
    </recommendedName>
</protein>